<dbReference type="GeneID" id="9803099"/>
<dbReference type="PANTHER" id="PTHR31128:SF9">
    <property type="entry name" value="DUF3444 DOMAIN-CONTAINING PROTEIN-RELATED"/>
    <property type="match status" value="1"/>
</dbReference>
<feature type="region of interest" description="Disordered" evidence="1">
    <location>
        <begin position="76"/>
        <end position="121"/>
    </location>
</feature>
<gene>
    <name evidence="2" type="ORF">CRE_02096</name>
</gene>
<dbReference type="PANTHER" id="PTHR31128">
    <property type="entry name" value="PROTEIN CBR-CLEC-135-RELATED"/>
    <property type="match status" value="1"/>
</dbReference>
<organism evidence="3">
    <name type="scientific">Caenorhabditis remanei</name>
    <name type="common">Caenorhabditis vulgaris</name>
    <dbReference type="NCBI Taxonomy" id="31234"/>
    <lineage>
        <taxon>Eukaryota</taxon>
        <taxon>Metazoa</taxon>
        <taxon>Ecdysozoa</taxon>
        <taxon>Nematoda</taxon>
        <taxon>Chromadorea</taxon>
        <taxon>Rhabditida</taxon>
        <taxon>Rhabditina</taxon>
        <taxon>Rhabditomorpha</taxon>
        <taxon>Rhabditoidea</taxon>
        <taxon>Rhabditidae</taxon>
        <taxon>Peloderinae</taxon>
        <taxon>Caenorhabditis</taxon>
    </lineage>
</organism>
<feature type="compositionally biased region" description="Basic residues" evidence="1">
    <location>
        <begin position="82"/>
        <end position="96"/>
    </location>
</feature>
<evidence type="ECO:0000313" key="2">
    <source>
        <dbReference type="EMBL" id="EFO85675.1"/>
    </source>
</evidence>
<dbReference type="FunCoup" id="E3LF00">
    <property type="interactions" value="413"/>
</dbReference>
<reference evidence="2" key="1">
    <citation type="submission" date="2007-07" db="EMBL/GenBank/DDBJ databases">
        <title>PCAP assembly of the Caenorhabditis remanei genome.</title>
        <authorList>
            <consortium name="The Caenorhabditis remanei Sequencing Consortium"/>
            <person name="Wilson R.K."/>
        </authorList>
    </citation>
    <scope>NUCLEOTIDE SEQUENCE [LARGE SCALE GENOMIC DNA]</scope>
    <source>
        <strain evidence="2">PB4641</strain>
    </source>
</reference>
<dbReference type="OMA" id="HRHYPIR"/>
<dbReference type="AlphaFoldDB" id="E3LF00"/>
<dbReference type="EMBL" id="DS268408">
    <property type="protein sequence ID" value="EFO85675.1"/>
    <property type="molecule type" value="Genomic_DNA"/>
</dbReference>
<evidence type="ECO:0000256" key="1">
    <source>
        <dbReference type="SAM" id="MobiDB-lite"/>
    </source>
</evidence>
<dbReference type="HOGENOM" id="CLU_1090852_0_0_1"/>
<name>E3LF00_CAERE</name>
<dbReference type="KEGG" id="crq:GCK72_005256"/>
<accession>E3LF00</accession>
<evidence type="ECO:0008006" key="4">
    <source>
        <dbReference type="Google" id="ProtNLM"/>
    </source>
</evidence>
<dbReference type="CTD" id="9803099"/>
<dbReference type="eggNOG" id="ENOG502SZQ9">
    <property type="taxonomic scope" value="Eukaryota"/>
</dbReference>
<dbReference type="STRING" id="31234.E3LF00"/>
<keyword evidence="3" id="KW-1185">Reference proteome</keyword>
<evidence type="ECO:0000313" key="3">
    <source>
        <dbReference type="Proteomes" id="UP000008281"/>
    </source>
</evidence>
<dbReference type="RefSeq" id="XP_003116809.2">
    <property type="nucleotide sequence ID" value="XM_003116761.2"/>
</dbReference>
<feature type="compositionally biased region" description="Polar residues" evidence="1">
    <location>
        <begin position="111"/>
        <end position="121"/>
    </location>
</feature>
<protein>
    <recommendedName>
        <fullName evidence="4">SH2 domain-containing protein</fullName>
    </recommendedName>
</protein>
<dbReference type="InParanoid" id="E3LF00"/>
<dbReference type="Proteomes" id="UP000008281">
    <property type="component" value="Unassembled WGS sequence"/>
</dbReference>
<dbReference type="OrthoDB" id="5794584at2759"/>
<sequence>MTDGSCQTPYNSTYETLIPKNQKQDAELVCCKHGCQCSYGKKTTVENQYVNLASPKEQQVAEKLRAELEKLQVKSVKVEKNQKKKKSSSKEKRKKKTVEDNHAYEMMGPTTEGSTNSSAPVTTESLENHVRADNTAFAVYIGASSSSDAESRVTRRGEFAIYHQYETGGCIDHLTPGLPLMLVYYTTTKKHRHYPIRTSGSDGELHYSVDCGYPMVRKHFSLTQLVQYYKTFGSIQTNTDETCSEAFSWWLE</sequence>
<proteinExistence type="predicted"/>